<feature type="chain" id="PRO_5012373473" evidence="1">
    <location>
        <begin position="22"/>
        <end position="205"/>
    </location>
</feature>
<evidence type="ECO:0000256" key="1">
    <source>
        <dbReference type="SAM" id="SignalP"/>
    </source>
</evidence>
<dbReference type="InterPro" id="IPR027275">
    <property type="entry name" value="PRC-brl_dom"/>
</dbReference>
<dbReference type="Gene3D" id="2.30.30.240">
    <property type="entry name" value="PRC-barrel domain"/>
    <property type="match status" value="1"/>
</dbReference>
<dbReference type="EMBL" id="FWFT01000002">
    <property type="protein sequence ID" value="SLN33194.1"/>
    <property type="molecule type" value="Genomic_DNA"/>
</dbReference>
<feature type="domain" description="PRC-barrel" evidence="2">
    <location>
        <begin position="113"/>
        <end position="179"/>
    </location>
</feature>
<accession>A0A1Y5S806</accession>
<keyword evidence="4" id="KW-1185">Reference proteome</keyword>
<dbReference type="SUPFAM" id="SSF50346">
    <property type="entry name" value="PRC-barrel domain"/>
    <property type="match status" value="1"/>
</dbReference>
<protein>
    <submittedName>
        <fullName evidence="3">PRC-barrel domain protein</fullName>
    </submittedName>
</protein>
<proteinExistence type="predicted"/>
<organism evidence="3 4">
    <name type="scientific">Pseudooctadecabacter jejudonensis</name>
    <dbReference type="NCBI Taxonomy" id="1391910"/>
    <lineage>
        <taxon>Bacteria</taxon>
        <taxon>Pseudomonadati</taxon>
        <taxon>Pseudomonadota</taxon>
        <taxon>Alphaproteobacteria</taxon>
        <taxon>Rhodobacterales</taxon>
        <taxon>Paracoccaceae</taxon>
        <taxon>Pseudooctadecabacter</taxon>
    </lineage>
</organism>
<dbReference type="InterPro" id="IPR011033">
    <property type="entry name" value="PRC_barrel-like_sf"/>
</dbReference>
<evidence type="ECO:0000259" key="2">
    <source>
        <dbReference type="Pfam" id="PF05239"/>
    </source>
</evidence>
<evidence type="ECO:0000313" key="3">
    <source>
        <dbReference type="EMBL" id="SLN33194.1"/>
    </source>
</evidence>
<dbReference type="OrthoDB" id="7876889at2"/>
<dbReference type="Proteomes" id="UP000193623">
    <property type="component" value="Unassembled WGS sequence"/>
</dbReference>
<keyword evidence="1" id="KW-0732">Signal</keyword>
<name>A0A1Y5S806_9RHOB</name>
<evidence type="ECO:0000313" key="4">
    <source>
        <dbReference type="Proteomes" id="UP000193623"/>
    </source>
</evidence>
<dbReference type="RefSeq" id="WP_085864015.1">
    <property type="nucleotide sequence ID" value="NZ_FWFT01000002.1"/>
</dbReference>
<reference evidence="3 4" key="1">
    <citation type="submission" date="2017-03" db="EMBL/GenBank/DDBJ databases">
        <authorList>
            <person name="Afonso C.L."/>
            <person name="Miller P.J."/>
            <person name="Scott M.A."/>
            <person name="Spackman E."/>
            <person name="Goraichik I."/>
            <person name="Dimitrov K.M."/>
            <person name="Suarez D.L."/>
            <person name="Swayne D.E."/>
        </authorList>
    </citation>
    <scope>NUCLEOTIDE SEQUENCE [LARGE SCALE GENOMIC DNA]</scope>
    <source>
        <strain evidence="3 4">CECT 8397</strain>
    </source>
</reference>
<feature type="signal peptide" evidence="1">
    <location>
        <begin position="1"/>
        <end position="21"/>
    </location>
</feature>
<dbReference type="Pfam" id="PF05239">
    <property type="entry name" value="PRC"/>
    <property type="match status" value="1"/>
</dbReference>
<dbReference type="AlphaFoldDB" id="A0A1Y5S806"/>
<gene>
    <name evidence="3" type="ORF">PSJ8397_01588</name>
</gene>
<sequence>MFKTLMTTTALTIALTAPSFAETETEDTAMDVEMEETFANVDTEVEGEDGDMMTADAADDATLAGDGEDDMTVTAETLNGEADMDSEGTLTADADMAMEDEGLEQISQFSGMTVDQIVGLDVMSADGEDVGEIDYVISDGMDYKAVIGIGGFLGLGEYTVALPLGNFAMIDGELILDEATEAELEAMPEIDESELEGLEGDYVIS</sequence>